<keyword evidence="10" id="KW-0456">Lyase</keyword>
<dbReference type="SMART" id="SM01193">
    <property type="entry name" value="Enolase_N"/>
    <property type="match status" value="1"/>
</dbReference>
<evidence type="ECO:0000256" key="4">
    <source>
        <dbReference type="ARBA" id="ARBA00009604"/>
    </source>
</evidence>
<evidence type="ECO:0000313" key="16">
    <source>
        <dbReference type="Proteomes" id="UP001266305"/>
    </source>
</evidence>
<dbReference type="SFLD" id="SFLDG00178">
    <property type="entry name" value="enolase"/>
    <property type="match status" value="1"/>
</dbReference>
<dbReference type="InterPro" id="IPR036849">
    <property type="entry name" value="Enolase-like_C_sf"/>
</dbReference>
<reference evidence="15 16" key="1">
    <citation type="submission" date="2023-05" db="EMBL/GenBank/DDBJ databases">
        <title>B98-5 Cell Line De Novo Hybrid Assembly: An Optical Mapping Approach.</title>
        <authorList>
            <person name="Kananen K."/>
            <person name="Auerbach J.A."/>
            <person name="Kautto E."/>
            <person name="Blachly J.S."/>
        </authorList>
    </citation>
    <scope>NUCLEOTIDE SEQUENCE [LARGE SCALE GENOMIC DNA]</scope>
    <source>
        <strain evidence="15">B95-8</strain>
        <tissue evidence="15">Cell line</tissue>
    </source>
</reference>
<dbReference type="SMART" id="SM01192">
    <property type="entry name" value="Enolase_C"/>
    <property type="match status" value="1"/>
</dbReference>
<proteinExistence type="inferred from homology"/>
<dbReference type="Pfam" id="PF00113">
    <property type="entry name" value="Enolase_C"/>
    <property type="match status" value="1"/>
</dbReference>
<dbReference type="EMBL" id="JASSZA010000018">
    <property type="protein sequence ID" value="KAK2089575.1"/>
    <property type="molecule type" value="Genomic_DNA"/>
</dbReference>
<comment type="catalytic activity">
    <reaction evidence="12">
        <text>(2R)-2-phosphoglycerate = phosphoenolpyruvate + H2O</text>
        <dbReference type="Rhea" id="RHEA:10164"/>
        <dbReference type="ChEBI" id="CHEBI:15377"/>
        <dbReference type="ChEBI" id="CHEBI:58289"/>
        <dbReference type="ChEBI" id="CHEBI:58702"/>
        <dbReference type="EC" id="4.2.1.11"/>
    </reaction>
</comment>
<dbReference type="InterPro" id="IPR020811">
    <property type="entry name" value="Enolase_N"/>
</dbReference>
<comment type="subcellular location">
    <subcellularLocation>
        <location evidence="2">Cytoplasm</location>
    </subcellularLocation>
</comment>
<dbReference type="PANTHER" id="PTHR11902:SF12">
    <property type="entry name" value="ALPHA-ENOLASE"/>
    <property type="match status" value="1"/>
</dbReference>
<evidence type="ECO:0000256" key="1">
    <source>
        <dbReference type="ARBA" id="ARBA00001946"/>
    </source>
</evidence>
<evidence type="ECO:0000259" key="13">
    <source>
        <dbReference type="SMART" id="SM01192"/>
    </source>
</evidence>
<dbReference type="SUPFAM" id="SSF54826">
    <property type="entry name" value="Enolase N-terminal domain-like"/>
    <property type="match status" value="1"/>
</dbReference>
<evidence type="ECO:0000256" key="12">
    <source>
        <dbReference type="ARBA" id="ARBA00048333"/>
    </source>
</evidence>
<evidence type="ECO:0000256" key="7">
    <source>
        <dbReference type="ARBA" id="ARBA00022723"/>
    </source>
</evidence>
<accession>A0ABQ9TYL3</accession>
<evidence type="ECO:0000256" key="11">
    <source>
        <dbReference type="ARBA" id="ARBA00031125"/>
    </source>
</evidence>
<evidence type="ECO:0000256" key="5">
    <source>
        <dbReference type="ARBA" id="ARBA00012058"/>
    </source>
</evidence>
<keyword evidence="7" id="KW-0479">Metal-binding</keyword>
<name>A0ABQ9TYL3_SAGOE</name>
<feature type="domain" description="Enolase N-terminal" evidence="14">
    <location>
        <begin position="3"/>
        <end position="109"/>
    </location>
</feature>
<evidence type="ECO:0000313" key="15">
    <source>
        <dbReference type="EMBL" id="KAK2089575.1"/>
    </source>
</evidence>
<keyword evidence="9" id="KW-0324">Glycolysis</keyword>
<dbReference type="CDD" id="cd03313">
    <property type="entry name" value="enolase"/>
    <property type="match status" value="1"/>
</dbReference>
<comment type="similarity">
    <text evidence="4">Belongs to the enolase family.</text>
</comment>
<dbReference type="SFLD" id="SFLDS00001">
    <property type="entry name" value="Enolase"/>
    <property type="match status" value="1"/>
</dbReference>
<feature type="domain" description="Enolase C-terminal TIM barrel" evidence="13">
    <location>
        <begin position="117"/>
        <end position="369"/>
    </location>
</feature>
<sequence length="424" mass="46562">MSILKIHAREIFDSRGNPTVEVDLFTAKGLFRAAVPSGASTGIYEALELRDNDKTRYMGKEQEKIDKLMIEMDGTENKYKFGANAILGVSLAFCKAGAVEKGVPLYRYIADLAGNSEVILPVPAFNVINGGSHAGNKLAMQEFMILPVGATNFREAMRIRAEVYHNLKNVIKEKYGKNATNVGDEGRFAPNILENKEGLELLKTAIGKAGYTDKVVIGMDVAASEFYRSGKYDLDFKSPDDPSRYISPDQLADLYKSFIKDYPVVSIEDPFDQDDWGAWQKFTASAGIQVVGDDLTVTNLKRIAKAANEKSCNCLLLKVNQIGSTTESLQACKLAQANGWGVMVSHRSGETEDTPSSLTWWWGCALGRSRLVPLAVLSAWPSTTSSSELKRSWAARLSLLAGTSETHWPSKQWAGQPFSHLLAN</sequence>
<gene>
    <name evidence="15" type="primary">ENO1_11</name>
    <name evidence="15" type="ORF">P7K49_032241</name>
</gene>
<dbReference type="InterPro" id="IPR020810">
    <property type="entry name" value="Enolase_C"/>
</dbReference>
<evidence type="ECO:0000256" key="3">
    <source>
        <dbReference type="ARBA" id="ARBA00005031"/>
    </source>
</evidence>
<dbReference type="PANTHER" id="PTHR11902">
    <property type="entry name" value="ENOLASE"/>
    <property type="match status" value="1"/>
</dbReference>
<dbReference type="Pfam" id="PF03952">
    <property type="entry name" value="Enolase_N"/>
    <property type="match status" value="1"/>
</dbReference>
<dbReference type="PIRSF" id="PIRSF001400">
    <property type="entry name" value="Enolase"/>
    <property type="match status" value="1"/>
</dbReference>
<dbReference type="SUPFAM" id="SSF51604">
    <property type="entry name" value="Enolase C-terminal domain-like"/>
    <property type="match status" value="1"/>
</dbReference>
<dbReference type="Proteomes" id="UP001266305">
    <property type="component" value="Unassembled WGS sequence"/>
</dbReference>
<keyword evidence="8" id="KW-0460">Magnesium</keyword>
<evidence type="ECO:0000259" key="14">
    <source>
        <dbReference type="SMART" id="SM01193"/>
    </source>
</evidence>
<keyword evidence="16" id="KW-1185">Reference proteome</keyword>
<evidence type="ECO:0000256" key="8">
    <source>
        <dbReference type="ARBA" id="ARBA00022842"/>
    </source>
</evidence>
<evidence type="ECO:0000256" key="10">
    <source>
        <dbReference type="ARBA" id="ARBA00023239"/>
    </source>
</evidence>
<organism evidence="15 16">
    <name type="scientific">Saguinus oedipus</name>
    <name type="common">Cotton-top tamarin</name>
    <name type="synonym">Oedipomidas oedipus</name>
    <dbReference type="NCBI Taxonomy" id="9490"/>
    <lineage>
        <taxon>Eukaryota</taxon>
        <taxon>Metazoa</taxon>
        <taxon>Chordata</taxon>
        <taxon>Craniata</taxon>
        <taxon>Vertebrata</taxon>
        <taxon>Euteleostomi</taxon>
        <taxon>Mammalia</taxon>
        <taxon>Eutheria</taxon>
        <taxon>Euarchontoglires</taxon>
        <taxon>Primates</taxon>
        <taxon>Haplorrhini</taxon>
        <taxon>Platyrrhini</taxon>
        <taxon>Cebidae</taxon>
        <taxon>Callitrichinae</taxon>
        <taxon>Saguinus</taxon>
    </lineage>
</organism>
<dbReference type="InterPro" id="IPR000941">
    <property type="entry name" value="Enolase"/>
</dbReference>
<evidence type="ECO:0000256" key="6">
    <source>
        <dbReference type="ARBA" id="ARBA00022490"/>
    </source>
</evidence>
<comment type="caution">
    <text evidence="15">The sequence shown here is derived from an EMBL/GenBank/DDBJ whole genome shotgun (WGS) entry which is preliminary data.</text>
</comment>
<dbReference type="Gene3D" id="3.30.390.10">
    <property type="entry name" value="Enolase-like, N-terminal domain"/>
    <property type="match status" value="2"/>
</dbReference>
<evidence type="ECO:0000256" key="2">
    <source>
        <dbReference type="ARBA" id="ARBA00004496"/>
    </source>
</evidence>
<dbReference type="HAMAP" id="MF_00318">
    <property type="entry name" value="Enolase"/>
    <property type="match status" value="1"/>
</dbReference>
<protein>
    <recommendedName>
        <fullName evidence="5">phosphopyruvate hydratase</fullName>
        <ecNumber evidence="5">4.2.1.11</ecNumber>
    </recommendedName>
    <alternativeName>
        <fullName evidence="11">2-phospho-D-glycerate hydro-lyase</fullName>
    </alternativeName>
</protein>
<dbReference type="PRINTS" id="PR00148">
    <property type="entry name" value="ENOLASE"/>
</dbReference>
<keyword evidence="6" id="KW-0963">Cytoplasm</keyword>
<dbReference type="Gene3D" id="3.20.20.120">
    <property type="entry name" value="Enolase-like C-terminal domain"/>
    <property type="match status" value="1"/>
</dbReference>
<dbReference type="EC" id="4.2.1.11" evidence="5"/>
<comment type="pathway">
    <text evidence="3">Carbohydrate degradation; glycolysis; pyruvate from D-glyceraldehyde 3-phosphate: step 4/5.</text>
</comment>
<evidence type="ECO:0000256" key="9">
    <source>
        <dbReference type="ARBA" id="ARBA00023152"/>
    </source>
</evidence>
<dbReference type="InterPro" id="IPR029017">
    <property type="entry name" value="Enolase-like_N"/>
</dbReference>
<comment type="cofactor">
    <cofactor evidence="1">
        <name>Mg(2+)</name>
        <dbReference type="ChEBI" id="CHEBI:18420"/>
    </cofactor>
</comment>